<reference evidence="4 5" key="1">
    <citation type="submission" date="2020-08" db="EMBL/GenBank/DDBJ databases">
        <title>Genome sequence of Erysipelothrix inopinata DSM 15511T.</title>
        <authorList>
            <person name="Hyun D.-W."/>
            <person name="Bae J.-W."/>
        </authorList>
    </citation>
    <scope>NUCLEOTIDE SEQUENCE [LARGE SCALE GENOMIC DNA]</scope>
    <source>
        <strain evidence="4 5">DSM 15511</strain>
    </source>
</reference>
<name>A0A7G9S0A3_9FIRM</name>
<sequence length="307" mass="33390">MNKRKIIIDTDPGIDDAVAIAIALFSEELDVQLFTTVAGNVSIEKVTKNLLKLLPFYGKKVPVAVGASRPLIREAIDASGVHGKTGMDGYDFPEEDHSLLLEETAVQAMARVLKESPEKITLVPIGPLTNIAILLREYPEVADKIDEIVLMGGSVGRGNAGVYSEFNIKVDPEAAKIVFESGLPIVMCGLDVGLKALVYPEDSEIIKDMNPVGNMFYSLFKAYRGGSFKTGLKMYDSCAVAYLLKPEMFEVEETFVGIETQGTYTSGATVVDLKGYCNQPANAKVTVDVDADVFKEWFLDAISKCNI</sequence>
<dbReference type="GO" id="GO:0008477">
    <property type="term" value="F:purine nucleosidase activity"/>
    <property type="evidence" value="ECO:0007669"/>
    <property type="project" value="TreeGrafter"/>
</dbReference>
<organism evidence="4 5">
    <name type="scientific">Erysipelothrix inopinata</name>
    <dbReference type="NCBI Taxonomy" id="225084"/>
    <lineage>
        <taxon>Bacteria</taxon>
        <taxon>Bacillati</taxon>
        <taxon>Bacillota</taxon>
        <taxon>Erysipelotrichia</taxon>
        <taxon>Erysipelotrichales</taxon>
        <taxon>Erysipelotrichaceae</taxon>
        <taxon>Erysipelothrix</taxon>
    </lineage>
</organism>
<dbReference type="PROSITE" id="PS01247">
    <property type="entry name" value="IUNH"/>
    <property type="match status" value="1"/>
</dbReference>
<protein>
    <submittedName>
        <fullName evidence="4">Ribonucleoside hydrolase RihC</fullName>
    </submittedName>
</protein>
<dbReference type="GO" id="GO:0005829">
    <property type="term" value="C:cytosol"/>
    <property type="evidence" value="ECO:0007669"/>
    <property type="project" value="TreeGrafter"/>
</dbReference>
<dbReference type="InterPro" id="IPR023186">
    <property type="entry name" value="IUNH"/>
</dbReference>
<evidence type="ECO:0000313" key="4">
    <source>
        <dbReference type="EMBL" id="QNN61278.1"/>
    </source>
</evidence>
<evidence type="ECO:0000256" key="2">
    <source>
        <dbReference type="ARBA" id="ARBA00023295"/>
    </source>
</evidence>
<dbReference type="GO" id="GO:0006152">
    <property type="term" value="P:purine nucleoside catabolic process"/>
    <property type="evidence" value="ECO:0007669"/>
    <property type="project" value="TreeGrafter"/>
</dbReference>
<evidence type="ECO:0000259" key="3">
    <source>
        <dbReference type="Pfam" id="PF01156"/>
    </source>
</evidence>
<dbReference type="GO" id="GO:0045437">
    <property type="term" value="F:uridine nucleosidase activity"/>
    <property type="evidence" value="ECO:0007669"/>
    <property type="project" value="UniProtKB-ARBA"/>
</dbReference>
<dbReference type="PANTHER" id="PTHR12304:SF15">
    <property type="entry name" value="NON-SPECIFIC RIBONUCLEOSIDE HYDROLASE RIHC"/>
    <property type="match status" value="1"/>
</dbReference>
<proteinExistence type="predicted"/>
<dbReference type="Proteomes" id="UP000515928">
    <property type="component" value="Chromosome"/>
</dbReference>
<dbReference type="PANTHER" id="PTHR12304">
    <property type="entry name" value="INOSINE-URIDINE PREFERRING NUCLEOSIDE HYDROLASE"/>
    <property type="match status" value="1"/>
</dbReference>
<dbReference type="EMBL" id="CP060715">
    <property type="protein sequence ID" value="QNN61278.1"/>
    <property type="molecule type" value="Genomic_DNA"/>
</dbReference>
<dbReference type="Pfam" id="PF01156">
    <property type="entry name" value="IU_nuc_hydro"/>
    <property type="match status" value="1"/>
</dbReference>
<keyword evidence="5" id="KW-1185">Reference proteome</keyword>
<gene>
    <name evidence="4" type="primary">rihC</name>
    <name evidence="4" type="ORF">H9L01_02620</name>
</gene>
<evidence type="ECO:0000313" key="5">
    <source>
        <dbReference type="Proteomes" id="UP000515928"/>
    </source>
</evidence>
<dbReference type="AlphaFoldDB" id="A0A7G9S0A3"/>
<keyword evidence="1 4" id="KW-0378">Hydrolase</keyword>
<dbReference type="Gene3D" id="3.90.245.10">
    <property type="entry name" value="Ribonucleoside hydrolase-like"/>
    <property type="match status" value="1"/>
</dbReference>
<feature type="domain" description="Inosine/uridine-preferring nucleoside hydrolase" evidence="3">
    <location>
        <begin position="6"/>
        <end position="296"/>
    </location>
</feature>
<dbReference type="RefSeq" id="WP_187534480.1">
    <property type="nucleotide sequence ID" value="NZ_CBCSHU010000001.1"/>
</dbReference>
<dbReference type="InterPro" id="IPR001910">
    <property type="entry name" value="Inosine/uridine_hydrolase_dom"/>
</dbReference>
<evidence type="ECO:0000256" key="1">
    <source>
        <dbReference type="ARBA" id="ARBA00022801"/>
    </source>
</evidence>
<dbReference type="InterPro" id="IPR036452">
    <property type="entry name" value="Ribo_hydro-like"/>
</dbReference>
<dbReference type="NCBIfam" id="NF008036">
    <property type="entry name" value="PRK10768.1"/>
    <property type="match status" value="1"/>
</dbReference>
<dbReference type="InterPro" id="IPR015910">
    <property type="entry name" value="I/U_nuclsd_hydro_CS"/>
</dbReference>
<keyword evidence="2" id="KW-0326">Glycosidase</keyword>
<dbReference type="KEGG" id="eio:H9L01_02620"/>
<dbReference type="CDD" id="cd02651">
    <property type="entry name" value="nuc_hydro_IU_UC_XIUA"/>
    <property type="match status" value="1"/>
</dbReference>
<dbReference type="SUPFAM" id="SSF53590">
    <property type="entry name" value="Nucleoside hydrolase"/>
    <property type="match status" value="1"/>
</dbReference>
<accession>A0A7G9S0A3</accession>